<dbReference type="Gene3D" id="3.90.230.10">
    <property type="entry name" value="Creatinase/methionine aminopeptidase superfamily"/>
    <property type="match status" value="1"/>
</dbReference>
<evidence type="ECO:0000256" key="1">
    <source>
        <dbReference type="ARBA" id="ARBA00008766"/>
    </source>
</evidence>
<gene>
    <name evidence="7" type="ORF">J1C48_12680</name>
</gene>
<dbReference type="FunFam" id="3.90.230.10:FF:000009">
    <property type="entry name" value="xaa-Pro aminopeptidase 2"/>
    <property type="match status" value="1"/>
</dbReference>
<evidence type="ECO:0000259" key="5">
    <source>
        <dbReference type="Pfam" id="PF01321"/>
    </source>
</evidence>
<reference evidence="7" key="1">
    <citation type="submission" date="2021-03" db="EMBL/GenBank/DDBJ databases">
        <title>Whole genome sequence of Jiella sp. CQZ9-1.</title>
        <authorList>
            <person name="Tuo L."/>
        </authorList>
    </citation>
    <scope>NUCLEOTIDE SEQUENCE</scope>
    <source>
        <strain evidence="7">CQZ9-1</strain>
    </source>
</reference>
<keyword evidence="8" id="KW-1185">Reference proteome</keyword>
<dbReference type="Pfam" id="PF16188">
    <property type="entry name" value="Peptidase_M24_C"/>
    <property type="match status" value="1"/>
</dbReference>
<evidence type="ECO:0000313" key="8">
    <source>
        <dbReference type="Proteomes" id="UP000664122"/>
    </source>
</evidence>
<dbReference type="PANTHER" id="PTHR43763">
    <property type="entry name" value="XAA-PRO AMINOPEPTIDASE 1"/>
    <property type="match status" value="1"/>
</dbReference>
<protein>
    <submittedName>
        <fullName evidence="7">Aminopeptidase P family protein</fullName>
    </submittedName>
</protein>
<dbReference type="EMBL" id="JAFMPP010000010">
    <property type="protein sequence ID" value="MBO0663436.1"/>
    <property type="molecule type" value="Genomic_DNA"/>
</dbReference>
<proteinExistence type="inferred from homology"/>
<dbReference type="Pfam" id="PF01321">
    <property type="entry name" value="Creatinase_N"/>
    <property type="match status" value="1"/>
</dbReference>
<dbReference type="GO" id="GO:0005737">
    <property type="term" value="C:cytoplasm"/>
    <property type="evidence" value="ECO:0007669"/>
    <property type="project" value="UniProtKB-ARBA"/>
</dbReference>
<feature type="domain" description="Creatinase N-terminal" evidence="5">
    <location>
        <begin position="17"/>
        <end position="139"/>
    </location>
</feature>
<evidence type="ECO:0000313" key="7">
    <source>
        <dbReference type="EMBL" id="MBO0663436.1"/>
    </source>
</evidence>
<dbReference type="SUPFAM" id="SSF53092">
    <property type="entry name" value="Creatinase/prolidase N-terminal domain"/>
    <property type="match status" value="1"/>
</dbReference>
<keyword evidence="2" id="KW-0479">Metal-binding</keyword>
<feature type="domain" description="Peptidase M24" evidence="4">
    <location>
        <begin position="321"/>
        <end position="536"/>
    </location>
</feature>
<dbReference type="PANTHER" id="PTHR43763:SF6">
    <property type="entry name" value="XAA-PRO AMINOPEPTIDASE 1"/>
    <property type="match status" value="1"/>
</dbReference>
<evidence type="ECO:0000259" key="6">
    <source>
        <dbReference type="Pfam" id="PF16188"/>
    </source>
</evidence>
<dbReference type="RefSeq" id="WP_207258212.1">
    <property type="nucleotide sequence ID" value="NZ_JAFMPP010000010.1"/>
</dbReference>
<dbReference type="InterPro" id="IPR000994">
    <property type="entry name" value="Pept_M24"/>
</dbReference>
<feature type="domain" description="Peptidase M24 C-terminal" evidence="6">
    <location>
        <begin position="547"/>
        <end position="606"/>
    </location>
</feature>
<dbReference type="InterPro" id="IPR029149">
    <property type="entry name" value="Creatin/AminoP/Spt16_N"/>
</dbReference>
<comment type="similarity">
    <text evidence="1">Belongs to the peptidase M24B family.</text>
</comment>
<keyword evidence="3" id="KW-0378">Hydrolase</keyword>
<dbReference type="InterPro" id="IPR032416">
    <property type="entry name" value="Peptidase_M24_C"/>
</dbReference>
<dbReference type="InterPro" id="IPR033740">
    <property type="entry name" value="Pept_M24B"/>
</dbReference>
<evidence type="ECO:0000256" key="2">
    <source>
        <dbReference type="ARBA" id="ARBA00022723"/>
    </source>
</evidence>
<evidence type="ECO:0000256" key="3">
    <source>
        <dbReference type="ARBA" id="ARBA00022801"/>
    </source>
</evidence>
<dbReference type="AlphaFoldDB" id="A0A939FZ80"/>
<name>A0A939FZ80_9HYPH</name>
<dbReference type="Pfam" id="PF16189">
    <property type="entry name" value="Creatinase_N_2"/>
    <property type="match status" value="1"/>
</dbReference>
<dbReference type="GO" id="GO:0046872">
    <property type="term" value="F:metal ion binding"/>
    <property type="evidence" value="ECO:0007669"/>
    <property type="project" value="UniProtKB-KW"/>
</dbReference>
<dbReference type="Pfam" id="PF00557">
    <property type="entry name" value="Peptidase_M24"/>
    <property type="match status" value="1"/>
</dbReference>
<dbReference type="Gene3D" id="3.40.350.10">
    <property type="entry name" value="Creatinase/prolidase N-terminal domain"/>
    <property type="match status" value="2"/>
</dbReference>
<keyword evidence="7" id="KW-0645">Protease</keyword>
<comment type="caution">
    <text evidence="7">The sequence shown here is derived from an EMBL/GenBank/DDBJ whole genome shotgun (WGS) entry which is preliminary data.</text>
</comment>
<dbReference type="SUPFAM" id="SSF55920">
    <property type="entry name" value="Creatinase/aminopeptidase"/>
    <property type="match status" value="1"/>
</dbReference>
<accession>A0A939FZ80</accession>
<dbReference type="Proteomes" id="UP000664122">
    <property type="component" value="Unassembled WGS sequence"/>
</dbReference>
<dbReference type="CDD" id="cd01085">
    <property type="entry name" value="APP"/>
    <property type="match status" value="1"/>
</dbReference>
<dbReference type="InterPro" id="IPR000587">
    <property type="entry name" value="Creatinase_N"/>
</dbReference>
<dbReference type="InterPro" id="IPR050422">
    <property type="entry name" value="X-Pro_aminopeptidase_P"/>
</dbReference>
<sequence>MFQSFDNPIDFSNSAARIGALRKLLRERGVDGFIVPRADEHQGEYIPPSAARLEWLTGFSGSAGVVVILGDKAAILVDGRYTLQVRQQVDLAVVTPLSSLETPLSAVLEAEGAGKTIAYDPWLHTVGEVRRLAEILQKVGGKLVAMADNPVDCIWNDRPAPPKGQAFVQDDALAGRSAADKLAEIRAAIIKHKADLTVLTDPSSVAWTFNLRGSDIAHNPLMLSFAIVPATGEAQLYVDPEKIDAALEAHLKPLVALRTPDRFESDLAKMAKQQIVALDPNLAAARLGEIAASAGGTVVDLADPAQRPRATKNAGELAGSRAAHQRDGVAMVKFLAWLVRQEPGTIDEITAAETLERCRVEAGEAAGMPLVDISFDTIAAAGPNGAIAHYRVNRESNRVLGPGELFLIDSGGQYRDGTTDITRTVPIGAPDTLMRTRFTQVLKGMIAISLARFPKGTRGVDLDPLARIALWKAGCDYAHGTGHGVGAFLAVHEGPQSISRRGMAVLEPGMIVSNEPGYYKEGVFGIRIENLLVVTEPAPIEAGDALMLGFETLTLAPIDRRLIDATLLGEDERQWLNAYHRRVREALSPHLSAQDATWLEAVTRPL</sequence>
<dbReference type="InterPro" id="IPR036005">
    <property type="entry name" value="Creatinase/aminopeptidase-like"/>
</dbReference>
<organism evidence="7 8">
    <name type="scientific">Jiella flava</name>
    <dbReference type="NCBI Taxonomy" id="2816857"/>
    <lineage>
        <taxon>Bacteria</taxon>
        <taxon>Pseudomonadati</taxon>
        <taxon>Pseudomonadota</taxon>
        <taxon>Alphaproteobacteria</taxon>
        <taxon>Hyphomicrobiales</taxon>
        <taxon>Aurantimonadaceae</taxon>
        <taxon>Jiella</taxon>
    </lineage>
</organism>
<evidence type="ECO:0000259" key="4">
    <source>
        <dbReference type="Pfam" id="PF00557"/>
    </source>
</evidence>
<keyword evidence="7" id="KW-0031">Aminopeptidase</keyword>
<dbReference type="GO" id="GO:0070006">
    <property type="term" value="F:metalloaminopeptidase activity"/>
    <property type="evidence" value="ECO:0007669"/>
    <property type="project" value="InterPro"/>
</dbReference>